<name>A0ABS2DFM6_9BACI</name>
<protein>
    <submittedName>
        <fullName evidence="1">YqgQ family protein</fullName>
    </submittedName>
</protein>
<dbReference type="InterPro" id="IPR009256">
    <property type="entry name" value="YqgQ-like"/>
</dbReference>
<proteinExistence type="predicted"/>
<dbReference type="Pfam" id="PF06014">
    <property type="entry name" value="YqgQ-like"/>
    <property type="match status" value="1"/>
</dbReference>
<reference evidence="1 2" key="1">
    <citation type="submission" date="2021-02" db="EMBL/GenBank/DDBJ databases">
        <title>Bacillus sp. RD4P76, an endophyte from a halophyte.</title>
        <authorList>
            <person name="Sun J.-Q."/>
        </authorList>
    </citation>
    <scope>NUCLEOTIDE SEQUENCE [LARGE SCALE GENOMIC DNA]</scope>
    <source>
        <strain evidence="1 2">RD4P76</strain>
    </source>
</reference>
<accession>A0ABS2DFM6</accession>
<gene>
    <name evidence="1" type="ORF">JR050_06170</name>
</gene>
<keyword evidence="2" id="KW-1185">Reference proteome</keyword>
<dbReference type="SUPFAM" id="SSF158379">
    <property type="entry name" value="YqgQ-like"/>
    <property type="match status" value="1"/>
</dbReference>
<organism evidence="1 2">
    <name type="scientific">Bacillus suaedaesalsae</name>
    <dbReference type="NCBI Taxonomy" id="2810349"/>
    <lineage>
        <taxon>Bacteria</taxon>
        <taxon>Bacillati</taxon>
        <taxon>Bacillota</taxon>
        <taxon>Bacilli</taxon>
        <taxon>Bacillales</taxon>
        <taxon>Bacillaceae</taxon>
        <taxon>Bacillus</taxon>
    </lineage>
</organism>
<dbReference type="Gene3D" id="1.10.287.760">
    <property type="entry name" value="YqgQ-like"/>
    <property type="match status" value="1"/>
</dbReference>
<dbReference type="InterPro" id="IPR023164">
    <property type="entry name" value="YqgQ-like_sf"/>
</dbReference>
<evidence type="ECO:0000313" key="2">
    <source>
        <dbReference type="Proteomes" id="UP001518925"/>
    </source>
</evidence>
<dbReference type="EMBL" id="JAFELM010000021">
    <property type="protein sequence ID" value="MBM6617260.1"/>
    <property type="molecule type" value="Genomic_DNA"/>
</dbReference>
<dbReference type="RefSeq" id="WP_204202639.1">
    <property type="nucleotide sequence ID" value="NZ_JAFELM010000021.1"/>
</dbReference>
<evidence type="ECO:0000313" key="1">
    <source>
        <dbReference type="EMBL" id="MBM6617260.1"/>
    </source>
</evidence>
<comment type="caution">
    <text evidence="1">The sequence shown here is derived from an EMBL/GenBank/DDBJ whole genome shotgun (WGS) entry which is preliminary data.</text>
</comment>
<dbReference type="Proteomes" id="UP001518925">
    <property type="component" value="Unassembled WGS sequence"/>
</dbReference>
<sequence length="70" mass="8452">MKNLYDVQKLLLKYGTVIYIGDRLSDLELMEEEIRELFHSHLLDAQDFKMAQLIVRQAMQLEIEKRKRNE</sequence>